<dbReference type="EMBL" id="FONW01000006">
    <property type="protein sequence ID" value="SFF43296.1"/>
    <property type="molecule type" value="Genomic_DNA"/>
</dbReference>
<dbReference type="InterPro" id="IPR005913">
    <property type="entry name" value="dTDP_dehydrorham_reduct"/>
</dbReference>
<dbReference type="GO" id="GO:0019305">
    <property type="term" value="P:dTDP-rhamnose biosynthetic process"/>
    <property type="evidence" value="ECO:0007669"/>
    <property type="project" value="UniProtKB-UniPathway"/>
</dbReference>
<comment type="similarity">
    <text evidence="2 6">Belongs to the dTDP-4-dehydrorhamnose reductase family.</text>
</comment>
<dbReference type="InterPro" id="IPR036291">
    <property type="entry name" value="NAD(P)-bd_dom_sf"/>
</dbReference>
<keyword evidence="9" id="KW-1185">Reference proteome</keyword>
<comment type="function">
    <text evidence="6">Catalyzes the reduction of dTDP-6-deoxy-L-lyxo-4-hexulose to yield dTDP-L-rhamnose.</text>
</comment>
<gene>
    <name evidence="8" type="ORF">SAMN05216283_106127</name>
</gene>
<protein>
    <recommendedName>
        <fullName evidence="4 6">dTDP-4-dehydrorhamnose reductase</fullName>
        <ecNumber evidence="3 6">1.1.1.133</ecNumber>
    </recommendedName>
</protein>
<evidence type="ECO:0000256" key="3">
    <source>
        <dbReference type="ARBA" id="ARBA00012929"/>
    </source>
</evidence>
<keyword evidence="6" id="KW-0560">Oxidoreductase</keyword>
<evidence type="ECO:0000256" key="2">
    <source>
        <dbReference type="ARBA" id="ARBA00010944"/>
    </source>
</evidence>
<feature type="domain" description="RmlD-like substrate binding" evidence="7">
    <location>
        <begin position="1"/>
        <end position="287"/>
    </location>
</feature>
<dbReference type="STRING" id="655355.SAMN05216283_106127"/>
<keyword evidence="6" id="KW-0521">NADP</keyword>
<dbReference type="SUPFAM" id="SSF51735">
    <property type="entry name" value="NAD(P)-binding Rossmann-fold domains"/>
    <property type="match status" value="1"/>
</dbReference>
<sequence>MKILVTGAEGQLGSAIRDLADQFKHFQFILTDINELDLTDSEAVTAFVNHERPDYIINCAAYTAVDIAEKESDLAKLINTKVPATLARLSKTTDARLVHVSTDYVFDGTTYVPYVEEDLVNPESVYGRSKLNGEIAVLKEAPSSLIIRTSWLYSAYGKNFVKTMIKLGEEREELKVVYDQIGTPTYAGDLALAILTIINRTSKEECVWKPGIYHYSNEGVCSWYDFAKAIHELSGVTCQVRPISTDEYPSVAVRPPYSVLNKSKIKRIFGIQIPYWRDSLQHCILELKKVD</sequence>
<dbReference type="UniPathway" id="UPA00124"/>
<dbReference type="RefSeq" id="WP_093920260.1">
    <property type="nucleotide sequence ID" value="NZ_FONW01000006.1"/>
</dbReference>
<dbReference type="Gene3D" id="3.90.25.10">
    <property type="entry name" value="UDP-galactose 4-epimerase, domain 1"/>
    <property type="match status" value="1"/>
</dbReference>
<dbReference type="GO" id="GO:0008831">
    <property type="term" value="F:dTDP-4-dehydrorhamnose reductase activity"/>
    <property type="evidence" value="ECO:0007669"/>
    <property type="project" value="UniProtKB-EC"/>
</dbReference>
<accession>A0A1I2IR57</accession>
<dbReference type="InterPro" id="IPR029903">
    <property type="entry name" value="RmlD-like-bd"/>
</dbReference>
<organism evidence="8 9">
    <name type="scientific">Sunxiuqinia elliptica</name>
    <dbReference type="NCBI Taxonomy" id="655355"/>
    <lineage>
        <taxon>Bacteria</taxon>
        <taxon>Pseudomonadati</taxon>
        <taxon>Bacteroidota</taxon>
        <taxon>Bacteroidia</taxon>
        <taxon>Marinilabiliales</taxon>
        <taxon>Prolixibacteraceae</taxon>
        <taxon>Sunxiuqinia</taxon>
    </lineage>
</organism>
<dbReference type="GO" id="GO:0005829">
    <property type="term" value="C:cytosol"/>
    <property type="evidence" value="ECO:0007669"/>
    <property type="project" value="TreeGrafter"/>
</dbReference>
<dbReference type="NCBIfam" id="TIGR01214">
    <property type="entry name" value="rmlD"/>
    <property type="match status" value="1"/>
</dbReference>
<dbReference type="PANTHER" id="PTHR10491:SF4">
    <property type="entry name" value="METHIONINE ADENOSYLTRANSFERASE 2 SUBUNIT BETA"/>
    <property type="match status" value="1"/>
</dbReference>
<reference evidence="8 9" key="1">
    <citation type="submission" date="2016-10" db="EMBL/GenBank/DDBJ databases">
        <authorList>
            <person name="de Groot N.N."/>
        </authorList>
    </citation>
    <scope>NUCLEOTIDE SEQUENCE [LARGE SCALE GENOMIC DNA]</scope>
    <source>
        <strain evidence="8 9">CGMCC 1.9156</strain>
    </source>
</reference>
<evidence type="ECO:0000256" key="4">
    <source>
        <dbReference type="ARBA" id="ARBA00017099"/>
    </source>
</evidence>
<evidence type="ECO:0000259" key="7">
    <source>
        <dbReference type="Pfam" id="PF04321"/>
    </source>
</evidence>
<name>A0A1I2IR57_9BACT</name>
<dbReference type="Pfam" id="PF04321">
    <property type="entry name" value="RmlD_sub_bind"/>
    <property type="match status" value="1"/>
</dbReference>
<evidence type="ECO:0000256" key="5">
    <source>
        <dbReference type="ARBA" id="ARBA00048200"/>
    </source>
</evidence>
<dbReference type="PANTHER" id="PTHR10491">
    <property type="entry name" value="DTDP-4-DEHYDRORHAMNOSE REDUCTASE"/>
    <property type="match status" value="1"/>
</dbReference>
<evidence type="ECO:0000313" key="8">
    <source>
        <dbReference type="EMBL" id="SFF43296.1"/>
    </source>
</evidence>
<evidence type="ECO:0000256" key="1">
    <source>
        <dbReference type="ARBA" id="ARBA00004781"/>
    </source>
</evidence>
<dbReference type="Proteomes" id="UP000198964">
    <property type="component" value="Unassembled WGS sequence"/>
</dbReference>
<comment type="catalytic activity">
    <reaction evidence="5">
        <text>dTDP-beta-L-rhamnose + NADP(+) = dTDP-4-dehydro-beta-L-rhamnose + NADPH + H(+)</text>
        <dbReference type="Rhea" id="RHEA:21796"/>
        <dbReference type="ChEBI" id="CHEBI:15378"/>
        <dbReference type="ChEBI" id="CHEBI:57510"/>
        <dbReference type="ChEBI" id="CHEBI:57783"/>
        <dbReference type="ChEBI" id="CHEBI:58349"/>
        <dbReference type="ChEBI" id="CHEBI:62830"/>
        <dbReference type="EC" id="1.1.1.133"/>
    </reaction>
</comment>
<dbReference type="CDD" id="cd05254">
    <property type="entry name" value="dTDP_HR_like_SDR_e"/>
    <property type="match status" value="1"/>
</dbReference>
<evidence type="ECO:0000256" key="6">
    <source>
        <dbReference type="RuleBase" id="RU364082"/>
    </source>
</evidence>
<dbReference type="EC" id="1.1.1.133" evidence="3 6"/>
<proteinExistence type="inferred from homology"/>
<dbReference type="AlphaFoldDB" id="A0A1I2IR57"/>
<evidence type="ECO:0000313" key="9">
    <source>
        <dbReference type="Proteomes" id="UP000198964"/>
    </source>
</evidence>
<comment type="pathway">
    <text evidence="1 6">Carbohydrate biosynthesis; dTDP-L-rhamnose biosynthesis.</text>
</comment>
<dbReference type="Gene3D" id="3.40.50.720">
    <property type="entry name" value="NAD(P)-binding Rossmann-like Domain"/>
    <property type="match status" value="1"/>
</dbReference>